<evidence type="ECO:0000256" key="2">
    <source>
        <dbReference type="ARBA" id="ARBA00009069"/>
    </source>
</evidence>
<dbReference type="InParanoid" id="A0A0C2TKR1"/>
<keyword evidence="3" id="KW-0963">Cytoplasm</keyword>
<evidence type="ECO:0000313" key="7">
    <source>
        <dbReference type="Proteomes" id="UP000054549"/>
    </source>
</evidence>
<dbReference type="PANTHER" id="PTHR47107:SF1">
    <property type="entry name" value="CERAMIDE-BINDING PROTEIN SVF1-RELATED"/>
    <property type="match status" value="1"/>
</dbReference>
<evidence type="ECO:0008006" key="8">
    <source>
        <dbReference type="Google" id="ProtNLM"/>
    </source>
</evidence>
<dbReference type="InterPro" id="IPR013931">
    <property type="entry name" value="Svf1-like_N"/>
</dbReference>
<dbReference type="InterPro" id="IPR033394">
    <property type="entry name" value="Svf1-like_C"/>
</dbReference>
<proteinExistence type="inferred from homology"/>
<evidence type="ECO:0000256" key="1">
    <source>
        <dbReference type="ARBA" id="ARBA00004496"/>
    </source>
</evidence>
<protein>
    <recommendedName>
        <fullName evidence="8">Survival factor 1</fullName>
    </recommendedName>
</protein>
<gene>
    <name evidence="6" type="ORF">M378DRAFT_185660</name>
</gene>
<dbReference type="SUPFAM" id="SSF159245">
    <property type="entry name" value="AttH-like"/>
    <property type="match status" value="1"/>
</dbReference>
<comment type="subcellular location">
    <subcellularLocation>
        <location evidence="1">Cytoplasm</location>
    </subcellularLocation>
</comment>
<dbReference type="EMBL" id="KN818231">
    <property type="protein sequence ID" value="KIL67604.1"/>
    <property type="molecule type" value="Genomic_DNA"/>
</dbReference>
<sequence length="424" mass="45975">MFSFLSTAAPADPAAPNFHPVSSRYGVQDFFGELEPKDLEWTCAGGFITETQTFYTITDDGVSLMCQVIHSAIGLWYPTIQFTCKLYNPKTGETIWKSINVTNFTNSPPGLDKRSCKGDQFTITHKSNPGTDYPESYTIRANLAADTQVTLDVRRPASIPGFKVGKGKKGGYSYFGPDIENPEGYVVHRFWPQFVASGYVVRNGTAEVIRGPGMFVHAIQGMRPNLVATRWNFAHFQSAEAGGVSAIQMEFTTCDTHGPRGAGSGSVTVNIGSIVVNGKLAAVTAETKWPNENQKEDAEVVSRALHLDLVHDPDTSYHKPSVIMFHWAGPSLVKDATGTVKAVVKADLGDIDAPKGLIEKIDILAEIPYVLKVAVNYVSGTKPYMYQWVNPATLILTGPEGLAPGLGSGLEVKGIVYNEATFIS</sequence>
<comment type="similarity">
    <text evidence="2">Belongs to the SVF1 family.</text>
</comment>
<name>A0A0C2TKR1_AMAMK</name>
<dbReference type="InterPro" id="IPR051385">
    <property type="entry name" value="Ceramide-binding_SVF1"/>
</dbReference>
<feature type="domain" description="Svf1-like N-terminal" evidence="4">
    <location>
        <begin position="49"/>
        <end position="220"/>
    </location>
</feature>
<dbReference type="FunCoup" id="A0A0C2TKR1">
    <property type="interactions" value="22"/>
</dbReference>
<dbReference type="AlphaFoldDB" id="A0A0C2TKR1"/>
<accession>A0A0C2TKR1</accession>
<dbReference type="Proteomes" id="UP000054549">
    <property type="component" value="Unassembled WGS sequence"/>
</dbReference>
<evidence type="ECO:0000259" key="4">
    <source>
        <dbReference type="Pfam" id="PF08622"/>
    </source>
</evidence>
<evidence type="ECO:0000259" key="5">
    <source>
        <dbReference type="Pfam" id="PF17187"/>
    </source>
</evidence>
<dbReference type="HOGENOM" id="CLU_030205_2_0_1"/>
<dbReference type="GO" id="GO:0006979">
    <property type="term" value="P:response to oxidative stress"/>
    <property type="evidence" value="ECO:0007669"/>
    <property type="project" value="InterPro"/>
</dbReference>
<keyword evidence="7" id="KW-1185">Reference proteome</keyword>
<dbReference type="GO" id="GO:0005737">
    <property type="term" value="C:cytoplasm"/>
    <property type="evidence" value="ECO:0007669"/>
    <property type="project" value="UniProtKB-SubCell"/>
</dbReference>
<dbReference type="OrthoDB" id="2590239at2759"/>
<feature type="domain" description="Svf1-like C-terminal" evidence="5">
    <location>
        <begin position="222"/>
        <end position="424"/>
    </location>
</feature>
<organism evidence="6 7">
    <name type="scientific">Amanita muscaria (strain Koide BX008)</name>
    <dbReference type="NCBI Taxonomy" id="946122"/>
    <lineage>
        <taxon>Eukaryota</taxon>
        <taxon>Fungi</taxon>
        <taxon>Dikarya</taxon>
        <taxon>Basidiomycota</taxon>
        <taxon>Agaricomycotina</taxon>
        <taxon>Agaricomycetes</taxon>
        <taxon>Agaricomycetidae</taxon>
        <taxon>Agaricales</taxon>
        <taxon>Pluteineae</taxon>
        <taxon>Amanitaceae</taxon>
        <taxon>Amanita</taxon>
    </lineage>
</organism>
<dbReference type="PANTHER" id="PTHR47107">
    <property type="entry name" value="SVF1-LIKE PROTEIN YDR222W-RELATED"/>
    <property type="match status" value="1"/>
</dbReference>
<evidence type="ECO:0000313" key="6">
    <source>
        <dbReference type="EMBL" id="KIL67604.1"/>
    </source>
</evidence>
<reference evidence="6 7" key="1">
    <citation type="submission" date="2014-04" db="EMBL/GenBank/DDBJ databases">
        <title>Evolutionary Origins and Diversification of the Mycorrhizal Mutualists.</title>
        <authorList>
            <consortium name="DOE Joint Genome Institute"/>
            <consortium name="Mycorrhizal Genomics Consortium"/>
            <person name="Kohler A."/>
            <person name="Kuo A."/>
            <person name="Nagy L.G."/>
            <person name="Floudas D."/>
            <person name="Copeland A."/>
            <person name="Barry K.W."/>
            <person name="Cichocki N."/>
            <person name="Veneault-Fourrey C."/>
            <person name="LaButti K."/>
            <person name="Lindquist E.A."/>
            <person name="Lipzen A."/>
            <person name="Lundell T."/>
            <person name="Morin E."/>
            <person name="Murat C."/>
            <person name="Riley R."/>
            <person name="Ohm R."/>
            <person name="Sun H."/>
            <person name="Tunlid A."/>
            <person name="Henrissat B."/>
            <person name="Grigoriev I.V."/>
            <person name="Hibbett D.S."/>
            <person name="Martin F."/>
        </authorList>
    </citation>
    <scope>NUCLEOTIDE SEQUENCE [LARGE SCALE GENOMIC DNA]</scope>
    <source>
        <strain evidence="6 7">Koide BX008</strain>
    </source>
</reference>
<evidence type="ECO:0000256" key="3">
    <source>
        <dbReference type="ARBA" id="ARBA00022490"/>
    </source>
</evidence>
<dbReference type="Pfam" id="PF08622">
    <property type="entry name" value="Svf1"/>
    <property type="match status" value="1"/>
</dbReference>
<dbReference type="Pfam" id="PF17187">
    <property type="entry name" value="Svf1_C"/>
    <property type="match status" value="1"/>
</dbReference>